<dbReference type="AlphaFoldDB" id="A0A6A6HB08"/>
<keyword evidence="2" id="KW-1185">Reference proteome</keyword>
<name>A0A6A6HB08_VIRVR</name>
<reference evidence="1" key="1">
    <citation type="journal article" date="2020" name="Stud. Mycol.">
        <title>101 Dothideomycetes genomes: a test case for predicting lifestyles and emergence of pathogens.</title>
        <authorList>
            <person name="Haridas S."/>
            <person name="Albert R."/>
            <person name="Binder M."/>
            <person name="Bloem J."/>
            <person name="Labutti K."/>
            <person name="Salamov A."/>
            <person name="Andreopoulos B."/>
            <person name="Baker S."/>
            <person name="Barry K."/>
            <person name="Bills G."/>
            <person name="Bluhm B."/>
            <person name="Cannon C."/>
            <person name="Castanera R."/>
            <person name="Culley D."/>
            <person name="Daum C."/>
            <person name="Ezra D."/>
            <person name="Gonzalez J."/>
            <person name="Henrissat B."/>
            <person name="Kuo A."/>
            <person name="Liang C."/>
            <person name="Lipzen A."/>
            <person name="Lutzoni F."/>
            <person name="Magnuson J."/>
            <person name="Mondo S."/>
            <person name="Nolan M."/>
            <person name="Ohm R."/>
            <person name="Pangilinan J."/>
            <person name="Park H.-J."/>
            <person name="Ramirez L."/>
            <person name="Alfaro M."/>
            <person name="Sun H."/>
            <person name="Tritt A."/>
            <person name="Yoshinaga Y."/>
            <person name="Zwiers L.-H."/>
            <person name="Turgeon B."/>
            <person name="Goodwin S."/>
            <person name="Spatafora J."/>
            <person name="Crous P."/>
            <person name="Grigoriev I."/>
        </authorList>
    </citation>
    <scope>NUCLEOTIDE SEQUENCE</scope>
    <source>
        <strain evidence="1">Tuck. ex Michener</strain>
    </source>
</reference>
<dbReference type="OrthoDB" id="5282002at2759"/>
<evidence type="ECO:0000313" key="2">
    <source>
        <dbReference type="Proteomes" id="UP000800092"/>
    </source>
</evidence>
<dbReference type="Proteomes" id="UP000800092">
    <property type="component" value="Unassembled WGS sequence"/>
</dbReference>
<evidence type="ECO:0000313" key="1">
    <source>
        <dbReference type="EMBL" id="KAF2234680.1"/>
    </source>
</evidence>
<dbReference type="EMBL" id="ML991797">
    <property type="protein sequence ID" value="KAF2234680.1"/>
    <property type="molecule type" value="Genomic_DNA"/>
</dbReference>
<accession>A0A6A6HB08</accession>
<gene>
    <name evidence="1" type="ORF">EV356DRAFT_576609</name>
</gene>
<proteinExistence type="predicted"/>
<sequence length="151" mass="16977">MDPNTQTREAFTNNLTSVEIPSSADPQWSKTASWLRELLQKIAHHPAMEANLQQTYMTPAASKNKVYFMWDFVGRTMSMAGKVDPKLQNMGKAEKEIWSDVVGRSMMAKQLILDTMPGGLDMMVNMTHPGQTEPKTDFGEEIRALAGRLED</sequence>
<organism evidence="1 2">
    <name type="scientific">Viridothelium virens</name>
    <name type="common">Speckled blister lichen</name>
    <name type="synonym">Trypethelium virens</name>
    <dbReference type="NCBI Taxonomy" id="1048519"/>
    <lineage>
        <taxon>Eukaryota</taxon>
        <taxon>Fungi</taxon>
        <taxon>Dikarya</taxon>
        <taxon>Ascomycota</taxon>
        <taxon>Pezizomycotina</taxon>
        <taxon>Dothideomycetes</taxon>
        <taxon>Dothideomycetes incertae sedis</taxon>
        <taxon>Trypetheliales</taxon>
        <taxon>Trypetheliaceae</taxon>
        <taxon>Viridothelium</taxon>
    </lineage>
</organism>
<protein>
    <submittedName>
        <fullName evidence="1">Uncharacterized protein</fullName>
    </submittedName>
</protein>